<proteinExistence type="inferred from homology"/>
<organism evidence="6 7">
    <name type="scientific">Candidatus Jorgensenbacteria bacterium GW2011_GWC1_48_8</name>
    <dbReference type="NCBI Taxonomy" id="1618666"/>
    <lineage>
        <taxon>Bacteria</taxon>
        <taxon>Candidatus Joergenseniibacteriota</taxon>
    </lineage>
</organism>
<keyword evidence="6" id="KW-0032">Aminotransferase</keyword>
<dbReference type="Pfam" id="PF01041">
    <property type="entry name" value="DegT_DnrJ_EryC1"/>
    <property type="match status" value="1"/>
</dbReference>
<dbReference type="CDD" id="cd00616">
    <property type="entry name" value="AHBA_syn"/>
    <property type="match status" value="1"/>
</dbReference>
<gene>
    <name evidence="6" type="ORF">UY32_C0035G0006</name>
</gene>
<feature type="modified residue" description="N6-(pyridoxal phosphate)lysine" evidence="4">
    <location>
        <position position="191"/>
    </location>
</feature>
<dbReference type="InterPro" id="IPR015424">
    <property type="entry name" value="PyrdxlP-dep_Trfase"/>
</dbReference>
<dbReference type="Proteomes" id="UP000034600">
    <property type="component" value="Unassembled WGS sequence"/>
</dbReference>
<dbReference type="EMBL" id="LCPO01000035">
    <property type="protein sequence ID" value="KKU98049.1"/>
    <property type="molecule type" value="Genomic_DNA"/>
</dbReference>
<dbReference type="Gene3D" id="3.90.1150.10">
    <property type="entry name" value="Aspartate Aminotransferase, domain 1"/>
    <property type="match status" value="1"/>
</dbReference>
<evidence type="ECO:0000256" key="4">
    <source>
        <dbReference type="PIRSR" id="PIRSR000390-2"/>
    </source>
</evidence>
<comment type="caution">
    <text evidence="6">The sequence shown here is derived from an EMBL/GenBank/DDBJ whole genome shotgun (WGS) entry which is preliminary data.</text>
</comment>
<reference evidence="6 7" key="1">
    <citation type="journal article" date="2015" name="Nature">
        <title>rRNA introns, odd ribosomes, and small enigmatic genomes across a large radiation of phyla.</title>
        <authorList>
            <person name="Brown C.T."/>
            <person name="Hug L.A."/>
            <person name="Thomas B.C."/>
            <person name="Sharon I."/>
            <person name="Castelle C.J."/>
            <person name="Singh A."/>
            <person name="Wilkins M.J."/>
            <person name="Williams K.H."/>
            <person name="Banfield J.F."/>
        </authorList>
    </citation>
    <scope>NUCLEOTIDE SEQUENCE [LARGE SCALE GENOMIC DNA]</scope>
</reference>
<dbReference type="PIRSF" id="PIRSF000390">
    <property type="entry name" value="PLP_StrS"/>
    <property type="match status" value="1"/>
</dbReference>
<evidence type="ECO:0000256" key="3">
    <source>
        <dbReference type="PIRSR" id="PIRSR000390-1"/>
    </source>
</evidence>
<name>A0A0G1UUZ0_9BACT</name>
<keyword evidence="1 4" id="KW-0663">Pyridoxal phosphate</keyword>
<dbReference type="PANTHER" id="PTHR30244:SF36">
    <property type="entry name" value="3-OXO-GLUCOSE-6-PHOSPHATE:GLUTAMATE AMINOTRANSFERASE"/>
    <property type="match status" value="1"/>
</dbReference>
<dbReference type="GO" id="GO:0008483">
    <property type="term" value="F:transaminase activity"/>
    <property type="evidence" value="ECO:0007669"/>
    <property type="project" value="UniProtKB-KW"/>
</dbReference>
<evidence type="ECO:0000313" key="6">
    <source>
        <dbReference type="EMBL" id="KKU98049.1"/>
    </source>
</evidence>
<evidence type="ECO:0000256" key="5">
    <source>
        <dbReference type="RuleBase" id="RU004508"/>
    </source>
</evidence>
<comment type="similarity">
    <text evidence="2 5">Belongs to the DegT/DnrJ/EryC1 family.</text>
</comment>
<dbReference type="PANTHER" id="PTHR30244">
    <property type="entry name" value="TRANSAMINASE"/>
    <property type="match status" value="1"/>
</dbReference>
<dbReference type="InterPro" id="IPR015421">
    <property type="entry name" value="PyrdxlP-dep_Trfase_major"/>
</dbReference>
<keyword evidence="6" id="KW-0808">Transferase</keyword>
<sequence length="384" mass="43267">MYKVRFVNPQKQYADHRDELLGAMDEVLKRGALVTPKDLAVFEEKFAELCEARYGIATNSGTSALDIALQAAGVGPGDEVITVAHTFIASISTICMTGAKAVLVDVGRDFNMDASKIEEAISPQTKAIMPVHFNGRLCDMEAVMEIAKRKGLIVIEDAAQALGATMKMADGTVKKAGTFGLVGCFSLYWAKALGGPGTAGIAVTDDAEVARKLRLMRYNGEDREDRHFYYHAHNFLLDNIKAAFLLVKMKYFPEWLRRRKEIAEMYRKGLENVKGVKQLPHFDDDRRSDIYNNYVILVERRDELKKYLDDNQSAETLVQYATPNYEEPVMKETKGKLWRFGNLNATSLPVTEEICKDVISLPMYPELTNEQVDYVIETIKNFYK</sequence>
<dbReference type="InterPro" id="IPR015422">
    <property type="entry name" value="PyrdxlP-dep_Trfase_small"/>
</dbReference>
<feature type="active site" description="Proton acceptor" evidence="3">
    <location>
        <position position="191"/>
    </location>
</feature>
<dbReference type="SUPFAM" id="SSF53383">
    <property type="entry name" value="PLP-dependent transferases"/>
    <property type="match status" value="1"/>
</dbReference>
<evidence type="ECO:0000256" key="2">
    <source>
        <dbReference type="ARBA" id="ARBA00037999"/>
    </source>
</evidence>
<protein>
    <submittedName>
        <fullName evidence="6">Pyridoxal-phosphate-dependent aminotransferase</fullName>
    </submittedName>
</protein>
<evidence type="ECO:0000256" key="1">
    <source>
        <dbReference type="ARBA" id="ARBA00022898"/>
    </source>
</evidence>
<dbReference type="Gene3D" id="3.40.640.10">
    <property type="entry name" value="Type I PLP-dependent aspartate aminotransferase-like (Major domain)"/>
    <property type="match status" value="1"/>
</dbReference>
<evidence type="ECO:0000313" key="7">
    <source>
        <dbReference type="Proteomes" id="UP000034600"/>
    </source>
</evidence>
<dbReference type="AlphaFoldDB" id="A0A0G1UUZ0"/>
<dbReference type="GO" id="GO:0030170">
    <property type="term" value="F:pyridoxal phosphate binding"/>
    <property type="evidence" value="ECO:0007669"/>
    <property type="project" value="TreeGrafter"/>
</dbReference>
<accession>A0A0G1UUZ0</accession>
<dbReference type="InterPro" id="IPR000653">
    <property type="entry name" value="DegT/StrS_aminotransferase"/>
</dbReference>
<dbReference type="GO" id="GO:0000271">
    <property type="term" value="P:polysaccharide biosynthetic process"/>
    <property type="evidence" value="ECO:0007669"/>
    <property type="project" value="TreeGrafter"/>
</dbReference>